<dbReference type="OrthoDB" id="3501153at2759"/>
<proteinExistence type="predicted"/>
<dbReference type="PANTHER" id="PTHR35896:SF3">
    <property type="entry name" value="MAJOR FACILITATOR SUPERFAMILY TRANSPORTER"/>
    <property type="match status" value="1"/>
</dbReference>
<keyword evidence="1" id="KW-0812">Transmembrane</keyword>
<keyword evidence="3" id="KW-1185">Reference proteome</keyword>
<dbReference type="PANTHER" id="PTHR35896">
    <property type="entry name" value="IG-LIKE DOMAIN-CONTAINING PROTEIN"/>
    <property type="match status" value="1"/>
</dbReference>
<evidence type="ECO:0000256" key="1">
    <source>
        <dbReference type="SAM" id="Phobius"/>
    </source>
</evidence>
<feature type="transmembrane region" description="Helical" evidence="1">
    <location>
        <begin position="35"/>
        <end position="60"/>
    </location>
</feature>
<dbReference type="InterPro" id="IPR053008">
    <property type="entry name" value="Phomopsin_biosynth_assoc"/>
</dbReference>
<dbReference type="EMBL" id="PKSG01000312">
    <property type="protein sequence ID" value="POR36616.1"/>
    <property type="molecule type" value="Genomic_DNA"/>
</dbReference>
<sequence length="239" mass="27643">MALPSTPFLADEDRSDTGMDMSDLTTTKQRHKKRLWWLLCTMIQAAIIIFAFWGAASIYFETSQLPATQSALSCEGQPARPDPYRPETLEPGLNTCDCGRTIKEALMRSCVYDTLATAWLPPYCRDDELTAEFDRSGPGRNGEWHYFADEGATIRLNKAEIGMLGETSGKFWASRDWHIAHCLFYWQKYTRMRYTGVIMEERKDEFEVDRNAKDEEITERRVLCKEDEESSKRTPRDSY</sequence>
<protein>
    <submittedName>
        <fullName evidence="2">Uncharacterized protein</fullName>
    </submittedName>
</protein>
<reference evidence="2 3" key="1">
    <citation type="submission" date="2018-01" db="EMBL/GenBank/DDBJ databases">
        <title>Harnessing the power of phylogenomics to disentangle the directionality and signatures of interkingdom host jumping in the parasitic fungal genus Tolypocladium.</title>
        <authorList>
            <person name="Quandt C.A."/>
            <person name="Patterson W."/>
            <person name="Spatafora J.W."/>
        </authorList>
    </citation>
    <scope>NUCLEOTIDE SEQUENCE [LARGE SCALE GENOMIC DNA]</scope>
    <source>
        <strain evidence="2 3">NRBC 100945</strain>
    </source>
</reference>
<dbReference type="Proteomes" id="UP000237481">
    <property type="component" value="Unassembled WGS sequence"/>
</dbReference>
<organism evidence="2 3">
    <name type="scientific">Tolypocladium paradoxum</name>
    <dbReference type="NCBI Taxonomy" id="94208"/>
    <lineage>
        <taxon>Eukaryota</taxon>
        <taxon>Fungi</taxon>
        <taxon>Dikarya</taxon>
        <taxon>Ascomycota</taxon>
        <taxon>Pezizomycotina</taxon>
        <taxon>Sordariomycetes</taxon>
        <taxon>Hypocreomycetidae</taxon>
        <taxon>Hypocreales</taxon>
        <taxon>Ophiocordycipitaceae</taxon>
        <taxon>Tolypocladium</taxon>
    </lineage>
</organism>
<name>A0A2S4L2F6_9HYPO</name>
<dbReference type="AlphaFoldDB" id="A0A2S4L2F6"/>
<comment type="caution">
    <text evidence="2">The sequence shown here is derived from an EMBL/GenBank/DDBJ whole genome shotgun (WGS) entry which is preliminary data.</text>
</comment>
<accession>A0A2S4L2F6</accession>
<evidence type="ECO:0000313" key="2">
    <source>
        <dbReference type="EMBL" id="POR36616.1"/>
    </source>
</evidence>
<gene>
    <name evidence="2" type="ORF">TPAR_03196</name>
</gene>
<keyword evidence="1" id="KW-0472">Membrane</keyword>
<dbReference type="STRING" id="94208.A0A2S4L2F6"/>
<keyword evidence="1" id="KW-1133">Transmembrane helix</keyword>
<evidence type="ECO:0000313" key="3">
    <source>
        <dbReference type="Proteomes" id="UP000237481"/>
    </source>
</evidence>